<dbReference type="Proteomes" id="UP000823934">
    <property type="component" value="Unassembled WGS sequence"/>
</dbReference>
<feature type="chain" id="PRO_5039084213" evidence="1">
    <location>
        <begin position="22"/>
        <end position="195"/>
    </location>
</feature>
<keyword evidence="1" id="KW-0732">Signal</keyword>
<comment type="caution">
    <text evidence="2">The sequence shown here is derived from an EMBL/GenBank/DDBJ whole genome shotgun (WGS) entry which is preliminary data.</text>
</comment>
<proteinExistence type="predicted"/>
<dbReference type="Gene3D" id="2.60.40.1880">
    <property type="entry name" value="Invasion associated locus B (IalB) protein"/>
    <property type="match status" value="1"/>
</dbReference>
<evidence type="ECO:0000313" key="3">
    <source>
        <dbReference type="Proteomes" id="UP000823934"/>
    </source>
</evidence>
<gene>
    <name evidence="2" type="ORF">H9889_02860</name>
</gene>
<evidence type="ECO:0000313" key="2">
    <source>
        <dbReference type="EMBL" id="HIW06251.1"/>
    </source>
</evidence>
<protein>
    <submittedName>
        <fullName evidence="2">Invasion associated locus B family protein</fullName>
    </submittedName>
</protein>
<name>A0A9D1Q6C1_9GAMM</name>
<reference evidence="2" key="1">
    <citation type="journal article" date="2021" name="PeerJ">
        <title>Extensive microbial diversity within the chicken gut microbiome revealed by metagenomics and culture.</title>
        <authorList>
            <person name="Gilroy R."/>
            <person name="Ravi A."/>
            <person name="Getino M."/>
            <person name="Pursley I."/>
            <person name="Horton D.L."/>
            <person name="Alikhan N.F."/>
            <person name="Baker D."/>
            <person name="Gharbi K."/>
            <person name="Hall N."/>
            <person name="Watson M."/>
            <person name="Adriaenssens E.M."/>
            <person name="Foster-Nyarko E."/>
            <person name="Jarju S."/>
            <person name="Secka A."/>
            <person name="Antonio M."/>
            <person name="Oren A."/>
            <person name="Chaudhuri R.R."/>
            <person name="La Ragione R."/>
            <person name="Hildebrand F."/>
            <person name="Pallen M.J."/>
        </authorList>
    </citation>
    <scope>NUCLEOTIDE SEQUENCE</scope>
    <source>
        <strain evidence="2">CHK160-9182</strain>
    </source>
</reference>
<dbReference type="AlphaFoldDB" id="A0A9D1Q6C1"/>
<dbReference type="InterPro" id="IPR010642">
    <property type="entry name" value="Invasion_prot_B"/>
</dbReference>
<evidence type="ECO:0000256" key="1">
    <source>
        <dbReference type="SAM" id="SignalP"/>
    </source>
</evidence>
<dbReference type="EMBL" id="DXHP01000065">
    <property type="protein sequence ID" value="HIW06251.1"/>
    <property type="molecule type" value="Genomic_DNA"/>
</dbReference>
<dbReference type="Pfam" id="PF06776">
    <property type="entry name" value="IalB"/>
    <property type="match status" value="1"/>
</dbReference>
<accession>A0A9D1Q6C1</accession>
<dbReference type="InterPro" id="IPR038696">
    <property type="entry name" value="IalB_sf"/>
</dbReference>
<sequence>MLKKLLLSTSVAFLLGSAAMAQQNQTEVIYLKQHGDWKVECLQDESPEGTFENCLMSTTGDIELTNPNDSSQKQKIKALRASVVYIDGNPTLIFSALPGALLIPGLELKIDGKQLEIEGSKVTGLSFERCLPDGCITGLPISDAKVLSTLKGSGKLNVSYTHDFLGPEANNVKVDISMKGFTTSLDDLAKQSEAK</sequence>
<organism evidence="2 3">
    <name type="scientific">Candidatus Ignatzschineria merdigallinarum</name>
    <dbReference type="NCBI Taxonomy" id="2838621"/>
    <lineage>
        <taxon>Bacteria</taxon>
        <taxon>Pseudomonadati</taxon>
        <taxon>Pseudomonadota</taxon>
        <taxon>Gammaproteobacteria</taxon>
        <taxon>Cardiobacteriales</taxon>
        <taxon>Ignatzschineriaceae</taxon>
        <taxon>Ignatzschineria</taxon>
    </lineage>
</organism>
<feature type="signal peptide" evidence="1">
    <location>
        <begin position="1"/>
        <end position="21"/>
    </location>
</feature>
<reference evidence="2" key="2">
    <citation type="submission" date="2021-04" db="EMBL/GenBank/DDBJ databases">
        <authorList>
            <person name="Gilroy R."/>
        </authorList>
    </citation>
    <scope>NUCLEOTIDE SEQUENCE</scope>
    <source>
        <strain evidence="2">CHK160-9182</strain>
    </source>
</reference>